<dbReference type="InterPro" id="IPR036322">
    <property type="entry name" value="WD40_repeat_dom_sf"/>
</dbReference>
<dbReference type="InterPro" id="IPR051980">
    <property type="entry name" value="WD_repeat_MORG1"/>
</dbReference>
<dbReference type="CDD" id="cd00200">
    <property type="entry name" value="WD40"/>
    <property type="match status" value="1"/>
</dbReference>
<dbReference type="InterPro" id="IPR015943">
    <property type="entry name" value="WD40/YVTN_repeat-like_dom_sf"/>
</dbReference>
<evidence type="ECO:0000256" key="7">
    <source>
        <dbReference type="SAM" id="MobiDB-lite"/>
    </source>
</evidence>
<evidence type="ECO:0000313" key="9">
    <source>
        <dbReference type="Proteomes" id="UP000179920"/>
    </source>
</evidence>
<keyword evidence="4" id="KW-0677">Repeat</keyword>
<comment type="subcellular location">
    <subcellularLocation>
        <location evidence="1">Cytoplasm</location>
    </subcellularLocation>
</comment>
<dbReference type="PRINTS" id="PR00320">
    <property type="entry name" value="GPROTEINBRPT"/>
</dbReference>
<feature type="repeat" description="WD" evidence="6">
    <location>
        <begin position="476"/>
        <end position="511"/>
    </location>
</feature>
<accession>A0A1K0G0J5</accession>
<dbReference type="PROSITE" id="PS50294">
    <property type="entry name" value="WD_REPEATS_REGION"/>
    <property type="match status" value="3"/>
</dbReference>
<dbReference type="InterPro" id="IPR036779">
    <property type="entry name" value="LysM_dom_sf"/>
</dbReference>
<dbReference type="EMBL" id="LT558120">
    <property type="protein sequence ID" value="SAM79690.1"/>
    <property type="molecule type" value="Genomic_DNA"/>
</dbReference>
<evidence type="ECO:0000256" key="6">
    <source>
        <dbReference type="PROSITE-ProRule" id="PRU00221"/>
    </source>
</evidence>
<evidence type="ECO:0000313" key="8">
    <source>
        <dbReference type="EMBL" id="SAM79690.1"/>
    </source>
</evidence>
<evidence type="ECO:0000256" key="4">
    <source>
        <dbReference type="ARBA" id="ARBA00022737"/>
    </source>
</evidence>
<dbReference type="Gene3D" id="2.130.10.10">
    <property type="entry name" value="YVTN repeat-like/Quinoprotein amine dehydrogenase"/>
    <property type="match status" value="2"/>
</dbReference>
<name>A0A1K0G0J5_9BASI</name>
<feature type="compositionally biased region" description="Polar residues" evidence="7">
    <location>
        <begin position="390"/>
        <end position="399"/>
    </location>
</feature>
<feature type="repeat" description="WD" evidence="6">
    <location>
        <begin position="740"/>
        <end position="778"/>
    </location>
</feature>
<feature type="region of interest" description="Disordered" evidence="7">
    <location>
        <begin position="383"/>
        <end position="428"/>
    </location>
</feature>
<dbReference type="Proteomes" id="UP000179920">
    <property type="component" value="Chromosome IV"/>
</dbReference>
<feature type="region of interest" description="Disordered" evidence="7">
    <location>
        <begin position="79"/>
        <end position="198"/>
    </location>
</feature>
<dbReference type="SUPFAM" id="SSF50978">
    <property type="entry name" value="WD40 repeat-like"/>
    <property type="match status" value="1"/>
</dbReference>
<dbReference type="OrthoDB" id="1068471at2759"/>
<dbReference type="GO" id="GO:0000398">
    <property type="term" value="P:mRNA splicing, via spliceosome"/>
    <property type="evidence" value="ECO:0007669"/>
    <property type="project" value="TreeGrafter"/>
</dbReference>
<proteinExistence type="inferred from homology"/>
<dbReference type="InterPro" id="IPR018392">
    <property type="entry name" value="LysM"/>
</dbReference>
<dbReference type="AlphaFoldDB" id="A0A1K0G0J5"/>
<evidence type="ECO:0000256" key="2">
    <source>
        <dbReference type="ARBA" id="ARBA00022490"/>
    </source>
</evidence>
<evidence type="ECO:0000256" key="5">
    <source>
        <dbReference type="ARBA" id="ARBA00038145"/>
    </source>
</evidence>
<protein>
    <submittedName>
        <fullName evidence="8">Uncharacterized protein</fullName>
    </submittedName>
</protein>
<dbReference type="SMART" id="SM00564">
    <property type="entry name" value="PQQ"/>
    <property type="match status" value="1"/>
</dbReference>
<keyword evidence="2" id="KW-0963">Cytoplasm</keyword>
<dbReference type="GO" id="GO:0071013">
    <property type="term" value="C:catalytic step 2 spliceosome"/>
    <property type="evidence" value="ECO:0007669"/>
    <property type="project" value="TreeGrafter"/>
</dbReference>
<feature type="repeat" description="WD" evidence="6">
    <location>
        <begin position="564"/>
        <end position="601"/>
    </location>
</feature>
<dbReference type="Pfam" id="PF00400">
    <property type="entry name" value="WD40"/>
    <property type="match status" value="4"/>
</dbReference>
<sequence length="778" mass="83531">MQGSLCLACSSTIPSTAKPASIFIHSCCSKPVCANCLASNPRLANFCPLCEDAQAAFMKGPRADVTRVGQVVFDAKRLWESEGGDAPPPYSGAQGETEGVGNGEEKGEFVLGEVEEEEGEVEGRAERKRGKGPALLARQGSKSSAGAEVDFSPPSTDSSSEEGTLITAHRRKVNPHSTDFASSEAPSSSRPGDGQTRQYYVGKTDTLQSIAIRFSVSTNELCLLNSLPRAVLSTSPHLLHTRSFILIPAHAVEKQLASSPDLLSSLEGPPQKSAKEKTTAARRTAEAKFRAVLAKGGTGIGETPADEKAARAYIGLAEDEFRFVDFGEGTGEDGLAVRYDTDLKEEGEKGGEEIKEAQMDTARRLRFEAILKHALGKWEMDSDWEREQRSNGVDPSTISKPLPASSSATSTPSAQGEKRSHSKGEGSVSSWFSRALNADRGEHPPSSSFPSQSKPRHVVALSSSVKLPTHLVQTFPNAHKGAINVIRYNTLGRYLLSGGSDRSIRLWNAKTLSPDSEAIQTYTEHAHEVLALDICRDNSRFVSGGGDKSVYVWDVASGSVVRRFGGHMGKINDVRFGGKDGDGSVIVAGGFDGVVRVFDLRAQGAWRPIMELKEAKDAVTWLVARDDSIWSGSVDGVLRCYDLRAGQLRADTCPAPITSVTPSRLGTSVLVATLDSTVRLLDTKDGTLLQTYKGHKHESYRCKSVFTNDEDGVVFGDEEGNLVGWDTVSGERLAVGSKGEAAHTKPILWVEHNPDSSQEGSEIVTASADGVVKIWRTP</sequence>
<evidence type="ECO:0000256" key="3">
    <source>
        <dbReference type="ARBA" id="ARBA00022574"/>
    </source>
</evidence>
<dbReference type="InterPro" id="IPR001680">
    <property type="entry name" value="WD40_rpt"/>
</dbReference>
<dbReference type="SMART" id="SM00320">
    <property type="entry name" value="WD40"/>
    <property type="match status" value="7"/>
</dbReference>
<dbReference type="InterPro" id="IPR018391">
    <property type="entry name" value="PQQ_b-propeller_rpt"/>
</dbReference>
<comment type="similarity">
    <text evidence="5">Belongs to the WD repeat MORG1 family.</text>
</comment>
<dbReference type="PROSITE" id="PS00678">
    <property type="entry name" value="WD_REPEATS_1"/>
    <property type="match status" value="1"/>
</dbReference>
<feature type="compositionally biased region" description="Low complexity" evidence="7">
    <location>
        <begin position="403"/>
        <end position="414"/>
    </location>
</feature>
<dbReference type="PANTHER" id="PTHR22842">
    <property type="entry name" value="WD40 REPEAT PROTEIN"/>
    <property type="match status" value="1"/>
</dbReference>
<gene>
    <name evidence="8" type="ORF">UBRO_02195</name>
</gene>
<feature type="repeat" description="WD" evidence="6">
    <location>
        <begin position="522"/>
        <end position="563"/>
    </location>
</feature>
<feature type="compositionally biased region" description="Polar residues" evidence="7">
    <location>
        <begin position="175"/>
        <end position="198"/>
    </location>
</feature>
<reference evidence="9" key="1">
    <citation type="submission" date="2016-04" db="EMBL/GenBank/DDBJ databases">
        <authorList>
            <person name="Guldener U."/>
            <person name="Guldener U."/>
        </authorList>
    </citation>
    <scope>NUCLEOTIDE SEQUENCE [LARGE SCALE GENOMIC DNA]</scope>
    <source>
        <strain evidence="9">UB2112</strain>
    </source>
</reference>
<dbReference type="InterPro" id="IPR019775">
    <property type="entry name" value="WD40_repeat_CS"/>
</dbReference>
<dbReference type="CDD" id="cd00118">
    <property type="entry name" value="LysM"/>
    <property type="match status" value="1"/>
</dbReference>
<organism evidence="8 9">
    <name type="scientific">Ustilago bromivora</name>
    <dbReference type="NCBI Taxonomy" id="307758"/>
    <lineage>
        <taxon>Eukaryota</taxon>
        <taxon>Fungi</taxon>
        <taxon>Dikarya</taxon>
        <taxon>Basidiomycota</taxon>
        <taxon>Ustilaginomycotina</taxon>
        <taxon>Ustilaginomycetes</taxon>
        <taxon>Ustilaginales</taxon>
        <taxon>Ustilaginaceae</taxon>
        <taxon>Ustilago</taxon>
    </lineage>
</organism>
<dbReference type="Gene3D" id="3.10.350.10">
    <property type="entry name" value="LysM domain"/>
    <property type="match status" value="1"/>
</dbReference>
<keyword evidence="3 6" id="KW-0853">WD repeat</keyword>
<feature type="compositionally biased region" description="Polar residues" evidence="7">
    <location>
        <begin position="153"/>
        <end position="162"/>
    </location>
</feature>
<dbReference type="InterPro" id="IPR020472">
    <property type="entry name" value="WD40_PAC1"/>
</dbReference>
<dbReference type="PROSITE" id="PS50082">
    <property type="entry name" value="WD_REPEATS_2"/>
    <property type="match status" value="4"/>
</dbReference>
<dbReference type="GO" id="GO:0005737">
    <property type="term" value="C:cytoplasm"/>
    <property type="evidence" value="ECO:0007669"/>
    <property type="project" value="UniProtKB-SubCell"/>
</dbReference>
<evidence type="ECO:0000256" key="1">
    <source>
        <dbReference type="ARBA" id="ARBA00004496"/>
    </source>
</evidence>
<dbReference type="PANTHER" id="PTHR22842:SF3">
    <property type="entry name" value="WD REPEAT DOMAIN-CONTAINING PROTEIN 83"/>
    <property type="match status" value="1"/>
</dbReference>